<sequence>MFNTIDRPASCEMRAFIKFLNARNVRSCEIYCQISETYGQNAMSEGDETWICCDTPETERQSLEWRHTGYPKPKKAKPPLSSKKTKHVHHVLDCQGILIVDWMERGAAINATAYCEKLKKLRRAMQNKRRGLLTSGIVLVHEKPHA</sequence>
<dbReference type="InterPro" id="IPR052709">
    <property type="entry name" value="Transposase-MT_Hybrid"/>
</dbReference>
<dbReference type="PANTHER" id="PTHR46060">
    <property type="entry name" value="MARINER MOS1 TRANSPOSASE-LIKE PROTEIN"/>
    <property type="match status" value="1"/>
</dbReference>
<keyword evidence="2" id="KW-1185">Reference proteome</keyword>
<gene>
    <name evidence="1" type="ORF">AVEN_60249_1</name>
</gene>
<dbReference type="Gene3D" id="3.30.420.10">
    <property type="entry name" value="Ribonuclease H-like superfamily/Ribonuclease H"/>
    <property type="match status" value="1"/>
</dbReference>
<dbReference type="Proteomes" id="UP000499080">
    <property type="component" value="Unassembled WGS sequence"/>
</dbReference>
<accession>A0A4Y2CZS1</accession>
<proteinExistence type="predicted"/>
<dbReference type="OrthoDB" id="5862706at2759"/>
<dbReference type="AlphaFoldDB" id="A0A4Y2CZS1"/>
<comment type="caution">
    <text evidence="1">The sequence shown here is derived from an EMBL/GenBank/DDBJ whole genome shotgun (WGS) entry which is preliminary data.</text>
</comment>
<dbReference type="EMBL" id="BGPR01000273">
    <property type="protein sequence ID" value="GBM09609.1"/>
    <property type="molecule type" value="Genomic_DNA"/>
</dbReference>
<protein>
    <recommendedName>
        <fullName evidence="3">Mariner Mos1 transposase</fullName>
    </recommendedName>
</protein>
<dbReference type="GO" id="GO:0003676">
    <property type="term" value="F:nucleic acid binding"/>
    <property type="evidence" value="ECO:0007669"/>
    <property type="project" value="InterPro"/>
</dbReference>
<evidence type="ECO:0008006" key="3">
    <source>
        <dbReference type="Google" id="ProtNLM"/>
    </source>
</evidence>
<organism evidence="1 2">
    <name type="scientific">Araneus ventricosus</name>
    <name type="common">Orbweaver spider</name>
    <name type="synonym">Epeira ventricosa</name>
    <dbReference type="NCBI Taxonomy" id="182803"/>
    <lineage>
        <taxon>Eukaryota</taxon>
        <taxon>Metazoa</taxon>
        <taxon>Ecdysozoa</taxon>
        <taxon>Arthropoda</taxon>
        <taxon>Chelicerata</taxon>
        <taxon>Arachnida</taxon>
        <taxon>Araneae</taxon>
        <taxon>Araneomorphae</taxon>
        <taxon>Entelegynae</taxon>
        <taxon>Araneoidea</taxon>
        <taxon>Araneidae</taxon>
        <taxon>Araneus</taxon>
    </lineage>
</organism>
<name>A0A4Y2CZS1_ARAVE</name>
<dbReference type="InterPro" id="IPR001888">
    <property type="entry name" value="Transposase_1"/>
</dbReference>
<evidence type="ECO:0000313" key="1">
    <source>
        <dbReference type="EMBL" id="GBM09609.1"/>
    </source>
</evidence>
<dbReference type="Pfam" id="PF01359">
    <property type="entry name" value="Transposase_1"/>
    <property type="match status" value="1"/>
</dbReference>
<dbReference type="PANTHER" id="PTHR46060:SF1">
    <property type="entry name" value="MARINER MOS1 TRANSPOSASE-LIKE PROTEIN"/>
    <property type="match status" value="1"/>
</dbReference>
<reference evidence="1 2" key="1">
    <citation type="journal article" date="2019" name="Sci. Rep.">
        <title>Orb-weaving spider Araneus ventricosus genome elucidates the spidroin gene catalogue.</title>
        <authorList>
            <person name="Kono N."/>
            <person name="Nakamura H."/>
            <person name="Ohtoshi R."/>
            <person name="Moran D.A.P."/>
            <person name="Shinohara A."/>
            <person name="Yoshida Y."/>
            <person name="Fujiwara M."/>
            <person name="Mori M."/>
            <person name="Tomita M."/>
            <person name="Arakawa K."/>
        </authorList>
    </citation>
    <scope>NUCLEOTIDE SEQUENCE [LARGE SCALE GENOMIC DNA]</scope>
</reference>
<dbReference type="InterPro" id="IPR036397">
    <property type="entry name" value="RNaseH_sf"/>
</dbReference>
<evidence type="ECO:0000313" key="2">
    <source>
        <dbReference type="Proteomes" id="UP000499080"/>
    </source>
</evidence>